<dbReference type="InterPro" id="IPR050739">
    <property type="entry name" value="MFP"/>
</dbReference>
<dbReference type="GO" id="GO:0055085">
    <property type="term" value="P:transmembrane transport"/>
    <property type="evidence" value="ECO:0007669"/>
    <property type="project" value="InterPro"/>
</dbReference>
<dbReference type="AlphaFoldDB" id="A0A840AZ99"/>
<keyword evidence="2" id="KW-0175">Coiled coil</keyword>
<dbReference type="GO" id="GO:0030313">
    <property type="term" value="C:cell envelope"/>
    <property type="evidence" value="ECO:0007669"/>
    <property type="project" value="UniProtKB-SubCell"/>
</dbReference>
<sequence length="348" mass="37252">MAEADPKIDAGTTAKTKSRRFGRLALMVSVPLVLVGGATAYYIANDHYVSTDNAYVQQDKVSISAEVGGRIIDVAVHENDVVKEGDLLFRIDPEPYRIAIEQADAAIAAAQVRVSSLQTEYQNTNVGIDSAREDVAFYEKEYQRQSSLMQAGFTTRARLQAAEHALSDARSRVASALADATKARAALATGSAAPGINPAIKAGQAQREQALLNLSRTEVRAPIAGVVSQADRLQPGQMMVQGLPGVTIVASNKSWIEANFKETDLAHMRVGQPAEISFDAYPDLKVRGKVASIGAGTGSEFSVLPAQNANGNWVKVTQRVPVRISITDKPKRAMIAGLSAHVRIDTDK</sequence>
<dbReference type="Pfam" id="PF25917">
    <property type="entry name" value="BSH_RND"/>
    <property type="match status" value="1"/>
</dbReference>
<dbReference type="Pfam" id="PF25963">
    <property type="entry name" value="Beta-barrel_AAEA"/>
    <property type="match status" value="1"/>
</dbReference>
<proteinExistence type="predicted"/>
<evidence type="ECO:0000259" key="4">
    <source>
        <dbReference type="Pfam" id="PF25917"/>
    </source>
</evidence>
<comment type="caution">
    <text evidence="6">The sequence shown here is derived from an EMBL/GenBank/DDBJ whole genome shotgun (WGS) entry which is preliminary data.</text>
</comment>
<dbReference type="InterPro" id="IPR058634">
    <property type="entry name" value="AaeA-lik-b-barrel"/>
</dbReference>
<dbReference type="SUPFAM" id="SSF111369">
    <property type="entry name" value="HlyD-like secretion proteins"/>
    <property type="match status" value="2"/>
</dbReference>
<dbReference type="PANTHER" id="PTHR30386">
    <property type="entry name" value="MEMBRANE FUSION SUBUNIT OF EMRAB-TOLC MULTIDRUG EFFLUX PUMP"/>
    <property type="match status" value="1"/>
</dbReference>
<comment type="subcellular location">
    <subcellularLocation>
        <location evidence="1">Cell envelope</location>
    </subcellularLocation>
</comment>
<dbReference type="InterPro" id="IPR058625">
    <property type="entry name" value="MdtA-like_BSH"/>
</dbReference>
<keyword evidence="3" id="KW-0812">Transmembrane</keyword>
<organism evidence="6 7">
    <name type="scientific">Sphingorhabdus rigui</name>
    <dbReference type="NCBI Taxonomy" id="1282858"/>
    <lineage>
        <taxon>Bacteria</taxon>
        <taxon>Pseudomonadati</taxon>
        <taxon>Pseudomonadota</taxon>
        <taxon>Alphaproteobacteria</taxon>
        <taxon>Sphingomonadales</taxon>
        <taxon>Sphingomonadaceae</taxon>
        <taxon>Sphingorhabdus</taxon>
    </lineage>
</organism>
<accession>A0A840AZ99</accession>
<feature type="transmembrane region" description="Helical" evidence="3">
    <location>
        <begin position="24"/>
        <end position="44"/>
    </location>
</feature>
<dbReference type="EMBL" id="JACIEA010000001">
    <property type="protein sequence ID" value="MBB3942943.1"/>
    <property type="molecule type" value="Genomic_DNA"/>
</dbReference>
<evidence type="ECO:0000313" key="6">
    <source>
        <dbReference type="EMBL" id="MBB3942943.1"/>
    </source>
</evidence>
<name>A0A840AZ99_9SPHN</name>
<dbReference type="Proteomes" id="UP000581447">
    <property type="component" value="Unassembled WGS sequence"/>
</dbReference>
<dbReference type="RefSeq" id="WP_183940952.1">
    <property type="nucleotide sequence ID" value="NZ_BAABBG010000023.1"/>
</dbReference>
<gene>
    <name evidence="6" type="ORF">GGR91_001165</name>
</gene>
<keyword evidence="3" id="KW-0472">Membrane</keyword>
<feature type="domain" description="Multidrug resistance protein MdtA-like barrel-sandwich hybrid" evidence="4">
    <location>
        <begin position="60"/>
        <end position="242"/>
    </location>
</feature>
<protein>
    <submittedName>
        <fullName evidence="6">Membrane fusion protein (Multidrug efflux system)</fullName>
    </submittedName>
</protein>
<keyword evidence="3" id="KW-1133">Transmembrane helix</keyword>
<dbReference type="PANTHER" id="PTHR30386:SF19">
    <property type="entry name" value="MULTIDRUG EXPORT PROTEIN EMRA-RELATED"/>
    <property type="match status" value="1"/>
</dbReference>
<evidence type="ECO:0000256" key="2">
    <source>
        <dbReference type="SAM" id="Coils"/>
    </source>
</evidence>
<feature type="domain" description="p-hydroxybenzoic acid efflux pump subunit AaeA-like beta-barrel" evidence="5">
    <location>
        <begin position="255"/>
        <end position="344"/>
    </location>
</feature>
<evidence type="ECO:0000259" key="5">
    <source>
        <dbReference type="Pfam" id="PF25963"/>
    </source>
</evidence>
<reference evidence="6 7" key="1">
    <citation type="submission" date="2020-08" db="EMBL/GenBank/DDBJ databases">
        <title>Genomic Encyclopedia of Type Strains, Phase IV (KMG-IV): sequencing the most valuable type-strain genomes for metagenomic binning, comparative biology and taxonomic classification.</title>
        <authorList>
            <person name="Goeker M."/>
        </authorList>
    </citation>
    <scope>NUCLEOTIDE SEQUENCE [LARGE SCALE GENOMIC DNA]</scope>
    <source>
        <strain evidence="6 7">DSM 29050</strain>
    </source>
</reference>
<keyword evidence="7" id="KW-1185">Reference proteome</keyword>
<feature type="coiled-coil region" evidence="2">
    <location>
        <begin position="100"/>
        <end position="179"/>
    </location>
</feature>
<evidence type="ECO:0000256" key="3">
    <source>
        <dbReference type="SAM" id="Phobius"/>
    </source>
</evidence>
<dbReference type="Gene3D" id="2.40.30.170">
    <property type="match status" value="1"/>
</dbReference>
<dbReference type="Gene3D" id="2.40.50.100">
    <property type="match status" value="1"/>
</dbReference>
<evidence type="ECO:0000256" key="1">
    <source>
        <dbReference type="ARBA" id="ARBA00004196"/>
    </source>
</evidence>
<evidence type="ECO:0000313" key="7">
    <source>
        <dbReference type="Proteomes" id="UP000581447"/>
    </source>
</evidence>